<evidence type="ECO:0000313" key="1">
    <source>
        <dbReference type="EMBL" id="CAK8993480.1"/>
    </source>
</evidence>
<proteinExistence type="predicted"/>
<dbReference type="Proteomes" id="UP001642464">
    <property type="component" value="Unassembled WGS sequence"/>
</dbReference>
<gene>
    <name evidence="1" type="ORF">SCF082_LOCUS3523</name>
</gene>
<name>A0ABP0HTJ0_9DINO</name>
<reference evidence="1 2" key="1">
    <citation type="submission" date="2024-02" db="EMBL/GenBank/DDBJ databases">
        <authorList>
            <person name="Chen Y."/>
            <person name="Shah S."/>
            <person name="Dougan E. K."/>
            <person name="Thang M."/>
            <person name="Chan C."/>
        </authorList>
    </citation>
    <scope>NUCLEOTIDE SEQUENCE [LARGE SCALE GENOMIC DNA]</scope>
</reference>
<accession>A0ABP0HTJ0</accession>
<sequence length="193" mass="21315">MVFRVAIKAATDLGAGFGNAHEILKCVHDTWLNINAIPFRGCPRETLSDADGVDVELIDDESVRSIEDMLKITWPLLLARAASGSNILDPALNQMLKDAHDNGVTSPQTPHPSEKQLVAQHGGSVLKALSEGRQRLAKLAASSEWKACPCTVKKHKMRRYIDRRFDGPKHLRTRDFGSDSEDGFNLRGALWGF</sequence>
<dbReference type="EMBL" id="CAXAMM010001801">
    <property type="protein sequence ID" value="CAK8993480.1"/>
    <property type="molecule type" value="Genomic_DNA"/>
</dbReference>
<evidence type="ECO:0000313" key="2">
    <source>
        <dbReference type="Proteomes" id="UP001642464"/>
    </source>
</evidence>
<organism evidence="1 2">
    <name type="scientific">Durusdinium trenchii</name>
    <dbReference type="NCBI Taxonomy" id="1381693"/>
    <lineage>
        <taxon>Eukaryota</taxon>
        <taxon>Sar</taxon>
        <taxon>Alveolata</taxon>
        <taxon>Dinophyceae</taxon>
        <taxon>Suessiales</taxon>
        <taxon>Symbiodiniaceae</taxon>
        <taxon>Durusdinium</taxon>
    </lineage>
</organism>
<comment type="caution">
    <text evidence="1">The sequence shown here is derived from an EMBL/GenBank/DDBJ whole genome shotgun (WGS) entry which is preliminary data.</text>
</comment>
<keyword evidence="2" id="KW-1185">Reference proteome</keyword>
<protein>
    <submittedName>
        <fullName evidence="1">Chloroplastic</fullName>
    </submittedName>
</protein>